<evidence type="ECO:0000313" key="2">
    <source>
        <dbReference type="EMBL" id="CAL6031621.1"/>
    </source>
</evidence>
<reference evidence="1" key="1">
    <citation type="submission" date="2023-06" db="EMBL/GenBank/DDBJ databases">
        <authorList>
            <person name="Kurt Z."/>
        </authorList>
    </citation>
    <scope>NUCLEOTIDE SEQUENCE</scope>
</reference>
<dbReference type="EMBL" id="CATOUU010000960">
    <property type="protein sequence ID" value="CAI9962874.1"/>
    <property type="molecule type" value="Genomic_DNA"/>
</dbReference>
<dbReference type="Proteomes" id="UP001642409">
    <property type="component" value="Unassembled WGS sequence"/>
</dbReference>
<organism evidence="1">
    <name type="scientific">Hexamita inflata</name>
    <dbReference type="NCBI Taxonomy" id="28002"/>
    <lineage>
        <taxon>Eukaryota</taxon>
        <taxon>Metamonada</taxon>
        <taxon>Diplomonadida</taxon>
        <taxon>Hexamitidae</taxon>
        <taxon>Hexamitinae</taxon>
        <taxon>Hexamita</taxon>
    </lineage>
</organism>
<dbReference type="AlphaFoldDB" id="A0AA86UPA0"/>
<evidence type="ECO:0000313" key="1">
    <source>
        <dbReference type="EMBL" id="CAI9962874.1"/>
    </source>
</evidence>
<evidence type="ECO:0000313" key="3">
    <source>
        <dbReference type="Proteomes" id="UP001642409"/>
    </source>
</evidence>
<comment type="caution">
    <text evidence="1">The sequence shown here is derived from an EMBL/GenBank/DDBJ whole genome shotgun (WGS) entry which is preliminary data.</text>
</comment>
<protein>
    <submittedName>
        <fullName evidence="2">Hypothetical_protein</fullName>
    </submittedName>
</protein>
<name>A0AA86UPA0_9EUKA</name>
<accession>A0AA86UPA0</accession>
<proteinExistence type="predicted"/>
<sequence length="196" mass="22935">MLGRSMLLKQFAKYSSSQELVVQPEISKFLSPYSSRLLKFERCSSYEKSLIRFLSAMSFSNLVIQLKAASKYNILLNEISSSSRFTSGLKTQTETKLQNCKFKCVSFFKQYNSDILMSELHERSKVCKLIRGFKALKCLVLQLRKTNFMRPTKSFKGVMSIYLFELIVNSLRFTSKRIESIVYNQQLQWWALEMLF</sequence>
<keyword evidence="3" id="KW-1185">Reference proteome</keyword>
<reference evidence="2 3" key="2">
    <citation type="submission" date="2024-07" db="EMBL/GenBank/DDBJ databases">
        <authorList>
            <person name="Akdeniz Z."/>
        </authorList>
    </citation>
    <scope>NUCLEOTIDE SEQUENCE [LARGE SCALE GENOMIC DNA]</scope>
</reference>
<dbReference type="EMBL" id="CAXDID020000120">
    <property type="protein sequence ID" value="CAL6031621.1"/>
    <property type="molecule type" value="Genomic_DNA"/>
</dbReference>
<gene>
    <name evidence="2" type="ORF">HINF_LOCUS34092</name>
    <name evidence="1" type="ORF">HINF_LOCUS50519</name>
</gene>